<dbReference type="Gene3D" id="3.20.20.140">
    <property type="entry name" value="Metal-dependent hydrolases"/>
    <property type="match status" value="1"/>
</dbReference>
<dbReference type="SUPFAM" id="SSF51338">
    <property type="entry name" value="Composite domain of metallo-dependent hydrolases"/>
    <property type="match status" value="1"/>
</dbReference>
<dbReference type="EMBL" id="SDIL01000080">
    <property type="protein sequence ID" value="RXK37009.1"/>
    <property type="molecule type" value="Genomic_DNA"/>
</dbReference>
<accession>A0A4Q1BHD6</accession>
<sequence length="453" mass="48853">MLNGHTPSGPVERTVTTNGFGEPWDAFKPVFRGIDLTKPDPRIHAPDLSIASLTPNEDKVAFMDVNILDSTGALPYRGDVLVKGERIVSVGKKLGEEDKKGARVVDGQGRTLMSGLTDAHTHFTWTNSPSLDGLADMPVEEHTLFSARSASTFLNCGYTSCLGAASAKARLDLVIRDAINAGDIPGPRSLASAQEMAPKIGALIPGITRFVESPEEVKEVIEKLDEGIDQIKLSMSGEEITEHLRAEDTTIPDEIVAAAVEAAHSKGMRVCGHARGDKSILQCLQYGVDIIYHASFISDETMDALEAQKDRVFVAPALNWLVATLHDAAAFGYPTSKAESVGYARELEIASAGLKEMHRRGIRVLPGGDYGFAWTPHGTYRDLSLFVKHLNMSPMEAILSATKLGGEIMLHPDELGQIKEGFYADLLLVHGNPLEDISLLDGGKGLDMVMIVS</sequence>
<evidence type="ECO:0000313" key="3">
    <source>
        <dbReference type="Proteomes" id="UP000289152"/>
    </source>
</evidence>
<organism evidence="2 3">
    <name type="scientific">Tremella mesenterica</name>
    <name type="common">Jelly fungus</name>
    <dbReference type="NCBI Taxonomy" id="5217"/>
    <lineage>
        <taxon>Eukaryota</taxon>
        <taxon>Fungi</taxon>
        <taxon>Dikarya</taxon>
        <taxon>Basidiomycota</taxon>
        <taxon>Agaricomycotina</taxon>
        <taxon>Tremellomycetes</taxon>
        <taxon>Tremellales</taxon>
        <taxon>Tremellaceae</taxon>
        <taxon>Tremella</taxon>
    </lineage>
</organism>
<dbReference type="STRING" id="5217.A0A4Q1BHD6"/>
<evidence type="ECO:0000259" key="1">
    <source>
        <dbReference type="Pfam" id="PF01979"/>
    </source>
</evidence>
<dbReference type="SUPFAM" id="SSF51556">
    <property type="entry name" value="Metallo-dependent hydrolases"/>
    <property type="match status" value="1"/>
</dbReference>
<dbReference type="InterPro" id="IPR006680">
    <property type="entry name" value="Amidohydro-rel"/>
</dbReference>
<keyword evidence="3" id="KW-1185">Reference proteome</keyword>
<dbReference type="PANTHER" id="PTHR43135:SF3">
    <property type="entry name" value="ALPHA-D-RIBOSE 1-METHYLPHOSPHONATE 5-TRIPHOSPHATE DIPHOSPHATASE"/>
    <property type="match status" value="1"/>
</dbReference>
<dbReference type="CDD" id="cd01299">
    <property type="entry name" value="Met_dep_hydrolase_A"/>
    <property type="match status" value="1"/>
</dbReference>
<comment type="caution">
    <text evidence="2">The sequence shown here is derived from an EMBL/GenBank/DDBJ whole genome shotgun (WGS) entry which is preliminary data.</text>
</comment>
<gene>
    <name evidence="2" type="ORF">M231_05716</name>
</gene>
<dbReference type="AlphaFoldDB" id="A0A4Q1BHD6"/>
<feature type="domain" description="Amidohydrolase-related" evidence="1">
    <location>
        <begin position="112"/>
        <end position="451"/>
    </location>
</feature>
<dbReference type="Proteomes" id="UP000289152">
    <property type="component" value="Unassembled WGS sequence"/>
</dbReference>
<dbReference type="InterPro" id="IPR032466">
    <property type="entry name" value="Metal_Hydrolase"/>
</dbReference>
<dbReference type="InterPro" id="IPR011059">
    <property type="entry name" value="Metal-dep_hydrolase_composite"/>
</dbReference>
<reference evidence="2 3" key="1">
    <citation type="submission" date="2016-06" db="EMBL/GenBank/DDBJ databases">
        <title>Evolution of pathogenesis and genome organization in the Tremellales.</title>
        <authorList>
            <person name="Cuomo C."/>
            <person name="Litvintseva A."/>
            <person name="Heitman J."/>
            <person name="Chen Y."/>
            <person name="Sun S."/>
            <person name="Springer D."/>
            <person name="Dromer F."/>
            <person name="Young S."/>
            <person name="Zeng Q."/>
            <person name="Chapman S."/>
            <person name="Gujja S."/>
            <person name="Saif S."/>
            <person name="Birren B."/>
        </authorList>
    </citation>
    <scope>NUCLEOTIDE SEQUENCE [LARGE SCALE GENOMIC DNA]</scope>
    <source>
        <strain evidence="2 3">ATCC 28783</strain>
    </source>
</reference>
<name>A0A4Q1BHD6_TREME</name>
<dbReference type="PANTHER" id="PTHR43135">
    <property type="entry name" value="ALPHA-D-RIBOSE 1-METHYLPHOSPHONATE 5-TRIPHOSPHATE DIPHOSPHATASE"/>
    <property type="match status" value="1"/>
</dbReference>
<protein>
    <recommendedName>
        <fullName evidence="1">Amidohydrolase-related domain-containing protein</fullName>
    </recommendedName>
</protein>
<proteinExistence type="predicted"/>
<dbReference type="InParanoid" id="A0A4Q1BHD6"/>
<dbReference type="GO" id="GO:0016810">
    <property type="term" value="F:hydrolase activity, acting on carbon-nitrogen (but not peptide) bonds"/>
    <property type="evidence" value="ECO:0007669"/>
    <property type="project" value="InterPro"/>
</dbReference>
<dbReference type="InterPro" id="IPR051781">
    <property type="entry name" value="Metallo-dep_Hydrolase"/>
</dbReference>
<dbReference type="Gene3D" id="2.30.40.10">
    <property type="entry name" value="Urease, subunit C, domain 1"/>
    <property type="match status" value="1"/>
</dbReference>
<dbReference type="VEuPathDB" id="FungiDB:TREMEDRAFT_70282"/>
<dbReference type="Pfam" id="PF01979">
    <property type="entry name" value="Amidohydro_1"/>
    <property type="match status" value="1"/>
</dbReference>
<dbReference type="InterPro" id="IPR057744">
    <property type="entry name" value="OTAase-like"/>
</dbReference>
<dbReference type="OrthoDB" id="194468at2759"/>
<evidence type="ECO:0000313" key="2">
    <source>
        <dbReference type="EMBL" id="RXK37009.1"/>
    </source>
</evidence>